<evidence type="ECO:0000313" key="3">
    <source>
        <dbReference type="EMBL" id="QQM18976.1"/>
    </source>
</evidence>
<comment type="similarity">
    <text evidence="1">Belongs to the short-chain dehydrogenases/reductases (SDR) family.</text>
</comment>
<dbReference type="InterPro" id="IPR045309">
    <property type="entry name" value="ABA2-like"/>
</dbReference>
<dbReference type="PANTHER" id="PTHR43180">
    <property type="entry name" value="3-OXOACYL-(ACYL-CARRIER-PROTEIN) REDUCTASE (AFU_ORTHOLOGUE AFUA_6G11210)"/>
    <property type="match status" value="1"/>
</dbReference>
<dbReference type="AlphaFoldDB" id="A0A7U3VI75"/>
<proteinExistence type="evidence at transcript level"/>
<dbReference type="PRINTS" id="PR00080">
    <property type="entry name" value="SDRFAMILY"/>
</dbReference>
<reference evidence="3" key="1">
    <citation type="journal article" date="2020" name="Not Bot Hort Agrobot Cluj">
        <title>Transcriptome analysis to identify genes involved in lignan, sesquiterpenoid and triterpenoid biosynthesis in medicinal plant Kadsura heteroclita.</title>
        <authorList>
            <person name="Zhang X."/>
            <person name="Li C."/>
            <person name="Chio C."/>
            <person name="Kameshwar A.K.S."/>
            <person name="Ma T."/>
            <person name="Qin W."/>
        </authorList>
    </citation>
    <scope>NUCLEOTIDE SEQUENCE</scope>
</reference>
<dbReference type="EMBL" id="MT725706">
    <property type="protein sequence ID" value="QQM18976.1"/>
    <property type="molecule type" value="mRNA"/>
</dbReference>
<dbReference type="SUPFAM" id="SSF51735">
    <property type="entry name" value="NAD(P)-binding Rossmann-fold domains"/>
    <property type="match status" value="1"/>
</dbReference>
<evidence type="ECO:0000256" key="1">
    <source>
        <dbReference type="ARBA" id="ARBA00006484"/>
    </source>
</evidence>
<dbReference type="PANTHER" id="PTHR43180:SF30">
    <property type="entry name" value="MOMILACTONE A SYNTHASE"/>
    <property type="match status" value="1"/>
</dbReference>
<dbReference type="PRINTS" id="PR00081">
    <property type="entry name" value="GDHRDH"/>
</dbReference>
<protein>
    <submittedName>
        <fullName evidence="3">Secoisolariciresinol dehydrogenase 11</fullName>
    </submittedName>
</protein>
<sequence>MVSSLNHGLIAKRLAGKVAIITGGASGIGASTARLFQKHGAKVVIADIQDDLGHALSQDLGPNVNYIHCDVTNDDDVRKTVDHAVASHGSLHIMFNNAGFAGSIYPSITEIEKEKFEKVLSINVVGAFLGAKHAARVMVPARKGSILFTSSMVSVLCVSPVHAYTASKHAVVGLAKSLGVELGEFGIRVNCISPYAVATPMMKKHFGMEAEGCEDLAARAANLKGVVLKAEDIADAALFLASDESKYVSALNLVVDGGFSIVNPSLSMVLDQGKA</sequence>
<dbReference type="GO" id="GO:0016616">
    <property type="term" value="F:oxidoreductase activity, acting on the CH-OH group of donors, NAD or NADP as acceptor"/>
    <property type="evidence" value="ECO:0007669"/>
    <property type="project" value="InterPro"/>
</dbReference>
<dbReference type="CDD" id="cd05326">
    <property type="entry name" value="secoisolariciresinol-DH_like_SDR_c"/>
    <property type="match status" value="1"/>
</dbReference>
<accession>A0A7U3VI75</accession>
<dbReference type="PROSITE" id="PS00061">
    <property type="entry name" value="ADH_SHORT"/>
    <property type="match status" value="1"/>
</dbReference>
<evidence type="ECO:0000256" key="2">
    <source>
        <dbReference type="ARBA" id="ARBA00023002"/>
    </source>
</evidence>
<organism evidence="3">
    <name type="scientific">Kadsura heteroclita</name>
    <dbReference type="NCBI Taxonomy" id="124781"/>
    <lineage>
        <taxon>Eukaryota</taxon>
        <taxon>Viridiplantae</taxon>
        <taxon>Streptophyta</taxon>
        <taxon>Embryophyta</taxon>
        <taxon>Tracheophyta</taxon>
        <taxon>Spermatophyta</taxon>
        <taxon>Magnoliopsida</taxon>
        <taxon>Austrobaileyales</taxon>
        <taxon>Schisandraceae</taxon>
        <taxon>Kadsura</taxon>
    </lineage>
</organism>
<keyword evidence="2" id="KW-0560">Oxidoreductase</keyword>
<dbReference type="FunFam" id="3.40.50.720:FF:000084">
    <property type="entry name" value="Short-chain dehydrogenase reductase"/>
    <property type="match status" value="1"/>
</dbReference>
<name>A0A7U3VI75_9MAGN</name>
<dbReference type="InterPro" id="IPR020904">
    <property type="entry name" value="Sc_DH/Rdtase_CS"/>
</dbReference>
<dbReference type="NCBIfam" id="NF005559">
    <property type="entry name" value="PRK07231.1"/>
    <property type="match status" value="1"/>
</dbReference>
<dbReference type="Gene3D" id="3.40.50.720">
    <property type="entry name" value="NAD(P)-binding Rossmann-like Domain"/>
    <property type="match status" value="1"/>
</dbReference>
<dbReference type="InterPro" id="IPR002347">
    <property type="entry name" value="SDR_fam"/>
</dbReference>
<dbReference type="InterPro" id="IPR036291">
    <property type="entry name" value="NAD(P)-bd_dom_sf"/>
</dbReference>
<dbReference type="Pfam" id="PF13561">
    <property type="entry name" value="adh_short_C2"/>
    <property type="match status" value="1"/>
</dbReference>